<evidence type="ECO:0000259" key="1">
    <source>
        <dbReference type="Pfam" id="PF24831"/>
    </source>
</evidence>
<organism evidence="2 3">
    <name type="scientific">[Mycobacterium] burgundiense</name>
    <dbReference type="NCBI Taxonomy" id="3064286"/>
    <lineage>
        <taxon>Bacteria</taxon>
        <taxon>Bacillati</taxon>
        <taxon>Actinomycetota</taxon>
        <taxon>Actinomycetes</taxon>
        <taxon>Mycobacteriales</taxon>
        <taxon>Mycobacteriaceae</taxon>
        <taxon>Mycolicibacterium</taxon>
    </lineage>
</organism>
<dbReference type="EMBL" id="OY726397">
    <property type="protein sequence ID" value="CAJ1507354.1"/>
    <property type="molecule type" value="Genomic_DNA"/>
</dbReference>
<sequence length="167" mass="18043">MKLQLSWRKLSGITRCRAGVVGALSGLSVVDLRLDANRAGGRRMKILVATTLTQGARDNDYNYCVPGELLWVQEPCDRDQRDPDGGCGCGRGFAGAASHRATTTAQVIAADFTHDELLVAMQTSLADGGWPSDWAVEVVEDNLMIASGFPVGTVIERRLYEFSPRTG</sequence>
<name>A0ABM9LZA5_9MYCO</name>
<dbReference type="InterPro" id="IPR056132">
    <property type="entry name" value="DUF7715"/>
</dbReference>
<dbReference type="Pfam" id="PF24831">
    <property type="entry name" value="DUF7715"/>
    <property type="match status" value="1"/>
</dbReference>
<accession>A0ABM9LZA5</accession>
<protein>
    <recommendedName>
        <fullName evidence="1">DUF7715 domain-containing protein</fullName>
    </recommendedName>
</protein>
<proteinExistence type="predicted"/>
<gene>
    <name evidence="2" type="ORF">MU0053_003483</name>
</gene>
<feature type="domain" description="DUF7715" evidence="1">
    <location>
        <begin position="44"/>
        <end position="166"/>
    </location>
</feature>
<reference evidence="2 3" key="1">
    <citation type="submission" date="2023-08" db="EMBL/GenBank/DDBJ databases">
        <authorList>
            <person name="Folkvardsen B D."/>
            <person name="Norman A."/>
        </authorList>
    </citation>
    <scope>NUCLEOTIDE SEQUENCE [LARGE SCALE GENOMIC DNA]</scope>
    <source>
        <strain evidence="2 3">Mu0053</strain>
    </source>
</reference>
<dbReference type="Proteomes" id="UP001190465">
    <property type="component" value="Chromosome"/>
</dbReference>
<dbReference type="RefSeq" id="WP_308478865.1">
    <property type="nucleotide sequence ID" value="NZ_OY726397.1"/>
</dbReference>
<keyword evidence="3" id="KW-1185">Reference proteome</keyword>
<evidence type="ECO:0000313" key="2">
    <source>
        <dbReference type="EMBL" id="CAJ1507354.1"/>
    </source>
</evidence>
<evidence type="ECO:0000313" key="3">
    <source>
        <dbReference type="Proteomes" id="UP001190465"/>
    </source>
</evidence>